<feature type="region of interest" description="Disordered" evidence="1">
    <location>
        <begin position="48"/>
        <end position="78"/>
    </location>
</feature>
<feature type="compositionally biased region" description="Polar residues" evidence="1">
    <location>
        <begin position="66"/>
        <end position="78"/>
    </location>
</feature>
<evidence type="ECO:0000256" key="1">
    <source>
        <dbReference type="SAM" id="MobiDB-lite"/>
    </source>
</evidence>
<dbReference type="AlphaFoldDB" id="A0A8S9IC44"/>
<feature type="compositionally biased region" description="Basic and acidic residues" evidence="1">
    <location>
        <begin position="56"/>
        <end position="65"/>
    </location>
</feature>
<reference evidence="2" key="1">
    <citation type="submission" date="2019-12" db="EMBL/GenBank/DDBJ databases">
        <title>Genome sequencing and annotation of Brassica cretica.</title>
        <authorList>
            <person name="Studholme D.J."/>
            <person name="Sarris P.F."/>
        </authorList>
    </citation>
    <scope>NUCLEOTIDE SEQUENCE</scope>
    <source>
        <strain evidence="2">PFS-001/15</strain>
        <tissue evidence="2">Leaf</tissue>
    </source>
</reference>
<dbReference type="Proteomes" id="UP000712281">
    <property type="component" value="Unassembled WGS sequence"/>
</dbReference>
<evidence type="ECO:0000313" key="3">
    <source>
        <dbReference type="Proteomes" id="UP000712281"/>
    </source>
</evidence>
<gene>
    <name evidence="2" type="ORF">F2Q68_00026089</name>
</gene>
<dbReference type="EMBL" id="QGKW02001911">
    <property type="protein sequence ID" value="KAF2567244.1"/>
    <property type="molecule type" value="Genomic_DNA"/>
</dbReference>
<name>A0A8S9IC44_BRACR</name>
<proteinExistence type="predicted"/>
<organism evidence="2 3">
    <name type="scientific">Brassica cretica</name>
    <name type="common">Mustard</name>
    <dbReference type="NCBI Taxonomy" id="69181"/>
    <lineage>
        <taxon>Eukaryota</taxon>
        <taxon>Viridiplantae</taxon>
        <taxon>Streptophyta</taxon>
        <taxon>Embryophyta</taxon>
        <taxon>Tracheophyta</taxon>
        <taxon>Spermatophyta</taxon>
        <taxon>Magnoliopsida</taxon>
        <taxon>eudicotyledons</taxon>
        <taxon>Gunneridae</taxon>
        <taxon>Pentapetalae</taxon>
        <taxon>rosids</taxon>
        <taxon>malvids</taxon>
        <taxon>Brassicales</taxon>
        <taxon>Brassicaceae</taxon>
        <taxon>Brassiceae</taxon>
        <taxon>Brassica</taxon>
    </lineage>
</organism>
<accession>A0A8S9IC44</accession>
<comment type="caution">
    <text evidence="2">The sequence shown here is derived from an EMBL/GenBank/DDBJ whole genome shotgun (WGS) entry which is preliminary data.</text>
</comment>
<sequence>MEFLETFGCIWSSKEVKSLDEQCMGATSPERHREVAVTPFQSDLARATPRCRSRLHRSEARERLGQSDTIRSLQLGAT</sequence>
<protein>
    <submittedName>
        <fullName evidence="2">Uncharacterized protein</fullName>
    </submittedName>
</protein>
<evidence type="ECO:0000313" key="2">
    <source>
        <dbReference type="EMBL" id="KAF2567244.1"/>
    </source>
</evidence>